<proteinExistence type="predicted"/>
<dbReference type="AlphaFoldDB" id="A0A0L0WEC7"/>
<dbReference type="Gene3D" id="2.30.30.40">
    <property type="entry name" value="SH3 Domains"/>
    <property type="match status" value="2"/>
</dbReference>
<keyword evidence="3" id="KW-1185">Reference proteome</keyword>
<sequence length="174" mass="19832">MRILTIIIMLSLALYGCSPNDINKEAKDPKNSTSSLKQESEKQEQQDTNENNATEIIKVYEGKSTKSKVIRNINNLNEVRILADIPKGWYKIKLQDEVVGFVRKVDNQNNTQDTQQGINENNAVKNVKVYEGKSTKSRVIRNIDSLDETYILADIPEGWYKIKLQDGVVGFVRK</sequence>
<dbReference type="RefSeq" id="WP_050354169.1">
    <property type="nucleotide sequence ID" value="NZ_LGSS01000002.1"/>
</dbReference>
<evidence type="ECO:0000313" key="3">
    <source>
        <dbReference type="Proteomes" id="UP000037267"/>
    </source>
</evidence>
<dbReference type="Proteomes" id="UP000037267">
    <property type="component" value="Unassembled WGS sequence"/>
</dbReference>
<feature type="region of interest" description="Disordered" evidence="1">
    <location>
        <begin position="25"/>
        <end position="53"/>
    </location>
</feature>
<name>A0A0L0WEC7_GOTPU</name>
<organism evidence="2 3">
    <name type="scientific">Gottschalkia purinilytica</name>
    <name type="common">Clostridium purinilyticum</name>
    <dbReference type="NCBI Taxonomy" id="1503"/>
    <lineage>
        <taxon>Bacteria</taxon>
        <taxon>Bacillati</taxon>
        <taxon>Bacillota</taxon>
        <taxon>Tissierellia</taxon>
        <taxon>Tissierellales</taxon>
        <taxon>Gottschalkiaceae</taxon>
        <taxon>Gottschalkia</taxon>
    </lineage>
</organism>
<dbReference type="OrthoDB" id="177750at2"/>
<gene>
    <name evidence="2" type="ORF">CLPU_2c02430</name>
</gene>
<comment type="caution">
    <text evidence="2">The sequence shown here is derived from an EMBL/GenBank/DDBJ whole genome shotgun (WGS) entry which is preliminary data.</text>
</comment>
<dbReference type="EMBL" id="LGSS01000002">
    <property type="protein sequence ID" value="KNF09791.1"/>
    <property type="molecule type" value="Genomic_DNA"/>
</dbReference>
<evidence type="ECO:0000256" key="1">
    <source>
        <dbReference type="SAM" id="MobiDB-lite"/>
    </source>
</evidence>
<protein>
    <submittedName>
        <fullName evidence="2">Bacterial SH3 domain-containing protein</fullName>
    </submittedName>
</protein>
<reference evidence="3" key="1">
    <citation type="submission" date="2015-07" db="EMBL/GenBank/DDBJ databases">
        <title>Draft genome sequence of the purine-degrading Gottschalkia purinilyticum DSM 1384 (formerly Clostridium purinilyticum).</title>
        <authorList>
            <person name="Poehlein A."/>
            <person name="Schiel-Bengelsdorf B."/>
            <person name="Bengelsdorf F.R."/>
            <person name="Daniel R."/>
            <person name="Duerre P."/>
        </authorList>
    </citation>
    <scope>NUCLEOTIDE SEQUENCE [LARGE SCALE GENOMIC DNA]</scope>
    <source>
        <strain evidence="3">DSM 1384</strain>
    </source>
</reference>
<dbReference type="PROSITE" id="PS51257">
    <property type="entry name" value="PROKAR_LIPOPROTEIN"/>
    <property type="match status" value="1"/>
</dbReference>
<accession>A0A0L0WEC7</accession>
<evidence type="ECO:0000313" key="2">
    <source>
        <dbReference type="EMBL" id="KNF09791.1"/>
    </source>
</evidence>